<dbReference type="InterPro" id="IPR014017">
    <property type="entry name" value="DNA_helicase_UvrD-like_C"/>
</dbReference>
<dbReference type="InterPro" id="IPR000212">
    <property type="entry name" value="DNA_helicase_UvrD/REP"/>
</dbReference>
<comment type="catalytic activity">
    <reaction evidence="6">
        <text>Couples ATP hydrolysis with the unwinding of duplex DNA by translocating in the 3'-5' direction.</text>
        <dbReference type="EC" id="5.6.2.4"/>
    </reaction>
</comment>
<dbReference type="GO" id="GO:0016887">
    <property type="term" value="F:ATP hydrolysis activity"/>
    <property type="evidence" value="ECO:0007669"/>
    <property type="project" value="RHEA"/>
</dbReference>
<keyword evidence="13" id="KW-1185">Reference proteome</keyword>
<keyword evidence="4 9" id="KW-0067">ATP-binding</keyword>
<proteinExistence type="predicted"/>
<dbReference type="PANTHER" id="PTHR11070">
    <property type="entry name" value="UVRD / RECB / PCRA DNA HELICASE FAMILY MEMBER"/>
    <property type="match status" value="1"/>
</dbReference>
<dbReference type="GO" id="GO:0043138">
    <property type="term" value="F:3'-5' DNA helicase activity"/>
    <property type="evidence" value="ECO:0007669"/>
    <property type="project" value="UniProtKB-EC"/>
</dbReference>
<dbReference type="Pfam" id="PF00580">
    <property type="entry name" value="UvrD-helicase"/>
    <property type="match status" value="1"/>
</dbReference>
<feature type="binding site" evidence="9">
    <location>
        <begin position="20"/>
        <end position="27"/>
    </location>
    <ligand>
        <name>ATP</name>
        <dbReference type="ChEBI" id="CHEBI:30616"/>
    </ligand>
</feature>
<feature type="domain" description="UvrD-like helicase ATP-binding" evidence="11">
    <location>
        <begin position="1"/>
        <end position="314"/>
    </location>
</feature>
<dbReference type="KEGG" id="ddl:Desdi_1765"/>
<gene>
    <name evidence="12" type="ordered locus">Desdi_1765</name>
</gene>
<dbReference type="PROSITE" id="PS51198">
    <property type="entry name" value="UVRD_HELICASE_ATP_BIND"/>
    <property type="match status" value="1"/>
</dbReference>
<accession>L0F876</accession>
<evidence type="ECO:0000256" key="5">
    <source>
        <dbReference type="ARBA" id="ARBA00023235"/>
    </source>
</evidence>
<keyword evidence="2 9" id="KW-0378">Hydrolase</keyword>
<dbReference type="eggNOG" id="COG0210">
    <property type="taxonomic scope" value="Bacteria"/>
</dbReference>
<dbReference type="AlphaFoldDB" id="L0F876"/>
<evidence type="ECO:0000313" key="12">
    <source>
        <dbReference type="EMBL" id="AGA69240.1"/>
    </source>
</evidence>
<dbReference type="PANTHER" id="PTHR11070:SF3">
    <property type="entry name" value="DNA 3'-5' HELICASE"/>
    <property type="match status" value="1"/>
</dbReference>
<dbReference type="OrthoDB" id="9765670at2"/>
<dbReference type="RefSeq" id="WP_015262230.1">
    <property type="nucleotide sequence ID" value="NC_019903.1"/>
</dbReference>
<comment type="catalytic activity">
    <reaction evidence="8">
        <text>ATP + H2O = ADP + phosphate + H(+)</text>
        <dbReference type="Rhea" id="RHEA:13065"/>
        <dbReference type="ChEBI" id="CHEBI:15377"/>
        <dbReference type="ChEBI" id="CHEBI:15378"/>
        <dbReference type="ChEBI" id="CHEBI:30616"/>
        <dbReference type="ChEBI" id="CHEBI:43474"/>
        <dbReference type="ChEBI" id="CHEBI:456216"/>
        <dbReference type="EC" id="5.6.2.4"/>
    </reaction>
</comment>
<dbReference type="Proteomes" id="UP000010797">
    <property type="component" value="Chromosome"/>
</dbReference>
<organism evidence="12 13">
    <name type="scientific">Desulfitobacterium dichloroeliminans (strain LMG P-21439 / DCA1)</name>
    <dbReference type="NCBI Taxonomy" id="871963"/>
    <lineage>
        <taxon>Bacteria</taxon>
        <taxon>Bacillati</taxon>
        <taxon>Bacillota</taxon>
        <taxon>Clostridia</taxon>
        <taxon>Eubacteriales</taxon>
        <taxon>Desulfitobacteriaceae</taxon>
        <taxon>Desulfitobacterium</taxon>
    </lineage>
</organism>
<dbReference type="SUPFAM" id="SSF52540">
    <property type="entry name" value="P-loop containing nucleoside triphosphate hydrolases"/>
    <property type="match status" value="1"/>
</dbReference>
<dbReference type="GO" id="GO:0005524">
    <property type="term" value="F:ATP binding"/>
    <property type="evidence" value="ECO:0007669"/>
    <property type="project" value="UniProtKB-UniRule"/>
</dbReference>
<dbReference type="GO" id="GO:0003677">
    <property type="term" value="F:DNA binding"/>
    <property type="evidence" value="ECO:0007669"/>
    <property type="project" value="InterPro"/>
</dbReference>
<protein>
    <recommendedName>
        <fullName evidence="7">DNA 3'-5' helicase</fullName>
        <ecNumber evidence="7">5.6.2.4</ecNumber>
    </recommendedName>
</protein>
<evidence type="ECO:0000256" key="7">
    <source>
        <dbReference type="ARBA" id="ARBA00034808"/>
    </source>
</evidence>
<evidence type="ECO:0000256" key="8">
    <source>
        <dbReference type="ARBA" id="ARBA00048988"/>
    </source>
</evidence>
<evidence type="ECO:0000313" key="13">
    <source>
        <dbReference type="Proteomes" id="UP000010797"/>
    </source>
</evidence>
<sequence>MISINSDTLIPIEQHFRVSAGPGAGKTYWMVNQIKNVLHTSKRLMKTRKIACVTYTNIAVETILKRLGTSASQVEVSTIHSFLYKHIVKPYASFLVADYGLDAAEIDGHDDSVLHLKKVVEWIENHPNANKLKHPYAVNQLTKLDTNKRALIGWLSSLSYKIDNSNNLRIVGDREKAFYLEERNGKIERRYLNKKCLDILETDLLGYKKLYWQEGFLDHNDVLFFSYQLIKKYPFILKVLQAKFPYFFVDEFQDTNPIQVAILKLIVEKETIVGIIGDEAQSIYSFQGADPKQFHSFELPYIVDYEMADNRRSTNLIIDVLNKIRVDIRQNKFRNVNGEKPIIIIGERVAALKKAKENSKNEAIYSLSRDNITSNLMKKEIGGTSFDDTLIDQLSDIDKSGSSNHYRSKVIIGCVKATELAHEGKYKDAIKELEQLFKEKNNKSERKKEGLKYLCLLLKKYDELKNNSLFDFYSFVKSEIKPDISSLRSGAPKTFYEDHSYLQLALCVRINEDISKNKTIHKAKGDEFDNVFVVLKNEKDFEFFLKTNLFGDEEHRIFYVAISRAVERLFINIPSLSKDDLPKLEGLFNIIEV</sequence>
<dbReference type="InterPro" id="IPR014016">
    <property type="entry name" value="UvrD-like_ATP-bd"/>
</dbReference>
<name>L0F876_DESDL</name>
<evidence type="ECO:0000256" key="9">
    <source>
        <dbReference type="PROSITE-ProRule" id="PRU00560"/>
    </source>
</evidence>
<reference evidence="13" key="1">
    <citation type="submission" date="2012-02" db="EMBL/GenBank/DDBJ databases">
        <title>Complete sequence of Desulfitobacterium dichloroeliminans LMG P-21439.</title>
        <authorList>
            <person name="Lucas S."/>
            <person name="Han J."/>
            <person name="Lapidus A."/>
            <person name="Cheng J.-F."/>
            <person name="Goodwin L."/>
            <person name="Pitluck S."/>
            <person name="Peters L."/>
            <person name="Ovchinnikova G."/>
            <person name="Teshima H."/>
            <person name="Detter J.C."/>
            <person name="Han C."/>
            <person name="Tapia R."/>
            <person name="Land M."/>
            <person name="Hauser L."/>
            <person name="Kyrpides N."/>
            <person name="Ivanova N."/>
            <person name="Pagani I."/>
            <person name="Kruse T."/>
            <person name="de Vos W.M."/>
            <person name="Boon N."/>
            <person name="Smidt H."/>
            <person name="Woyke T."/>
        </authorList>
    </citation>
    <scope>NUCLEOTIDE SEQUENCE [LARGE SCALE GENOMIC DNA]</scope>
    <source>
        <strain evidence="13">LMG P-21439 / DCA1</strain>
    </source>
</reference>
<evidence type="ECO:0000256" key="3">
    <source>
        <dbReference type="ARBA" id="ARBA00022806"/>
    </source>
</evidence>
<dbReference type="EC" id="5.6.2.4" evidence="7"/>
<evidence type="ECO:0000256" key="1">
    <source>
        <dbReference type="ARBA" id="ARBA00022741"/>
    </source>
</evidence>
<evidence type="ECO:0000259" key="11">
    <source>
        <dbReference type="PROSITE" id="PS51198"/>
    </source>
</evidence>
<feature type="coiled-coil region" evidence="10">
    <location>
        <begin position="423"/>
        <end position="450"/>
    </location>
</feature>
<dbReference type="EMBL" id="CP003344">
    <property type="protein sequence ID" value="AGA69240.1"/>
    <property type="molecule type" value="Genomic_DNA"/>
</dbReference>
<dbReference type="HOGENOM" id="CLU_004585_8_3_9"/>
<evidence type="ECO:0000256" key="6">
    <source>
        <dbReference type="ARBA" id="ARBA00034617"/>
    </source>
</evidence>
<keyword evidence="1 9" id="KW-0547">Nucleotide-binding</keyword>
<dbReference type="Gene3D" id="3.40.50.300">
    <property type="entry name" value="P-loop containing nucleotide triphosphate hydrolases"/>
    <property type="match status" value="2"/>
</dbReference>
<evidence type="ECO:0000256" key="4">
    <source>
        <dbReference type="ARBA" id="ARBA00022840"/>
    </source>
</evidence>
<keyword evidence="5" id="KW-0413">Isomerase</keyword>
<evidence type="ECO:0000256" key="2">
    <source>
        <dbReference type="ARBA" id="ARBA00022801"/>
    </source>
</evidence>
<dbReference type="InterPro" id="IPR027417">
    <property type="entry name" value="P-loop_NTPase"/>
</dbReference>
<dbReference type="GO" id="GO:0000725">
    <property type="term" value="P:recombinational repair"/>
    <property type="evidence" value="ECO:0007669"/>
    <property type="project" value="TreeGrafter"/>
</dbReference>
<dbReference type="GO" id="GO:0005829">
    <property type="term" value="C:cytosol"/>
    <property type="evidence" value="ECO:0007669"/>
    <property type="project" value="TreeGrafter"/>
</dbReference>
<keyword evidence="3 9" id="KW-0347">Helicase</keyword>
<evidence type="ECO:0000256" key="10">
    <source>
        <dbReference type="SAM" id="Coils"/>
    </source>
</evidence>
<dbReference type="STRING" id="871963.Desdi_1765"/>
<keyword evidence="10" id="KW-0175">Coiled coil</keyword>
<dbReference type="Pfam" id="PF13361">
    <property type="entry name" value="UvrD_C"/>
    <property type="match status" value="1"/>
</dbReference>